<proteinExistence type="predicted"/>
<dbReference type="InterPro" id="IPR002156">
    <property type="entry name" value="RNaseH_domain"/>
</dbReference>
<dbReference type="InterPro" id="IPR026960">
    <property type="entry name" value="RVT-Znf"/>
</dbReference>
<evidence type="ECO:0008006" key="5">
    <source>
        <dbReference type="Google" id="ProtNLM"/>
    </source>
</evidence>
<evidence type="ECO:0000313" key="3">
    <source>
        <dbReference type="EMBL" id="RID44707.1"/>
    </source>
</evidence>
<dbReference type="PANTHER" id="PTHR47074">
    <property type="entry name" value="BNAC02G40300D PROTEIN"/>
    <property type="match status" value="1"/>
</dbReference>
<evidence type="ECO:0000259" key="2">
    <source>
        <dbReference type="Pfam" id="PF13966"/>
    </source>
</evidence>
<dbReference type="Pfam" id="PF13966">
    <property type="entry name" value="zf-RVT"/>
    <property type="match status" value="1"/>
</dbReference>
<gene>
    <name evidence="3" type="ORF">BRARA_I01485</name>
</gene>
<dbReference type="PANTHER" id="PTHR47074:SF49">
    <property type="entry name" value="POLYNUCLEOTIDYL TRANSFERASE, RIBONUCLEASE H-LIKE SUPERFAMILY PROTEIN"/>
    <property type="match status" value="1"/>
</dbReference>
<dbReference type="InterPro" id="IPR052929">
    <property type="entry name" value="RNase_H-like_EbsB-rel"/>
</dbReference>
<dbReference type="InterPro" id="IPR036397">
    <property type="entry name" value="RNaseH_sf"/>
</dbReference>
<feature type="non-terminal residue" evidence="3">
    <location>
        <position position="238"/>
    </location>
</feature>
<dbReference type="AlphaFoldDB" id="A0A397XUH7"/>
<dbReference type="Gene3D" id="3.30.420.10">
    <property type="entry name" value="Ribonuclease H-like superfamily/Ribonuclease H"/>
    <property type="match status" value="1"/>
</dbReference>
<evidence type="ECO:0000313" key="4">
    <source>
        <dbReference type="Proteomes" id="UP000264353"/>
    </source>
</evidence>
<organism evidence="3 4">
    <name type="scientific">Brassica campestris</name>
    <name type="common">Field mustard</name>
    <dbReference type="NCBI Taxonomy" id="3711"/>
    <lineage>
        <taxon>Eukaryota</taxon>
        <taxon>Viridiplantae</taxon>
        <taxon>Streptophyta</taxon>
        <taxon>Embryophyta</taxon>
        <taxon>Tracheophyta</taxon>
        <taxon>Spermatophyta</taxon>
        <taxon>Magnoliopsida</taxon>
        <taxon>eudicotyledons</taxon>
        <taxon>Gunneridae</taxon>
        <taxon>Pentapetalae</taxon>
        <taxon>rosids</taxon>
        <taxon>malvids</taxon>
        <taxon>Brassicales</taxon>
        <taxon>Brassicaceae</taxon>
        <taxon>Brassiceae</taxon>
        <taxon>Brassica</taxon>
    </lineage>
</organism>
<dbReference type="EMBL" id="CM010636">
    <property type="protein sequence ID" value="RID44707.1"/>
    <property type="molecule type" value="Genomic_DNA"/>
</dbReference>
<feature type="domain" description="Reverse transcriptase zinc-binding" evidence="2">
    <location>
        <begin position="6"/>
        <end position="55"/>
    </location>
</feature>
<accession>A0A397XUH7</accession>
<sequence>MELLKDFLWRVMKKAIPISSNLERRGVPSFNCKNCGAHEDDLHVFLTCPMAEEVWSNIPTGPNLVSLPPVGLSSPLWPWVLWNLWKARNKLVFENRVFSAQEIVLKSIIDAKEWSRAQLPDRLPSSSIHSPVQTNHRAVTAPPMIQDGVLVCNVDAAWDAISGGCGIGGIFSGQSLSSLPNFSDSHSHVSSALMAEAIAVHRAVSLAVFSNVRSLAVLSDSLSLVNLLNKGETQPELF</sequence>
<dbReference type="GO" id="GO:0003676">
    <property type="term" value="F:nucleic acid binding"/>
    <property type="evidence" value="ECO:0007669"/>
    <property type="project" value="InterPro"/>
</dbReference>
<protein>
    <recommendedName>
        <fullName evidence="5">RNase H type-1 domain-containing protein</fullName>
    </recommendedName>
</protein>
<name>A0A397XUH7_BRACM</name>
<dbReference type="Pfam" id="PF13456">
    <property type="entry name" value="RVT_3"/>
    <property type="match status" value="1"/>
</dbReference>
<reference evidence="3 4" key="1">
    <citation type="submission" date="2018-06" db="EMBL/GenBank/DDBJ databases">
        <title>WGS assembly of Brassica rapa FPsc.</title>
        <authorList>
            <person name="Bowman J."/>
            <person name="Kohchi T."/>
            <person name="Yamato K."/>
            <person name="Jenkins J."/>
            <person name="Shu S."/>
            <person name="Ishizaki K."/>
            <person name="Yamaoka S."/>
            <person name="Nishihama R."/>
            <person name="Nakamura Y."/>
            <person name="Berger F."/>
            <person name="Adam C."/>
            <person name="Aki S."/>
            <person name="Althoff F."/>
            <person name="Araki T."/>
            <person name="Arteaga-Vazquez M."/>
            <person name="Balasubrmanian S."/>
            <person name="Bauer D."/>
            <person name="Boehm C."/>
            <person name="Briginshaw L."/>
            <person name="Caballero-Perez J."/>
            <person name="Catarino B."/>
            <person name="Chen F."/>
            <person name="Chiyoda S."/>
            <person name="Chovatia M."/>
            <person name="Davies K."/>
            <person name="Delmans M."/>
            <person name="Demura T."/>
            <person name="Dierschke T."/>
            <person name="Dolan L."/>
            <person name="Dorantes-Acosta A."/>
            <person name="Eklund D."/>
            <person name="Florent S."/>
            <person name="Flores-Sandoval E."/>
            <person name="Fujiyama A."/>
            <person name="Fukuzawa H."/>
            <person name="Galik B."/>
            <person name="Grimanelli D."/>
            <person name="Grimwood J."/>
            <person name="Grossniklaus U."/>
            <person name="Hamada T."/>
            <person name="Haseloff J."/>
            <person name="Hetherington A."/>
            <person name="Higo A."/>
            <person name="Hirakawa Y."/>
            <person name="Hundley H."/>
            <person name="Ikeda Y."/>
            <person name="Inoue K."/>
            <person name="Inoue S."/>
            <person name="Ishida S."/>
            <person name="Jia Q."/>
            <person name="Kakita M."/>
            <person name="Kanazawa T."/>
            <person name="Kawai Y."/>
            <person name="Kawashima T."/>
            <person name="Kennedy M."/>
            <person name="Kinose K."/>
            <person name="Kinoshita T."/>
            <person name="Kohara Y."/>
            <person name="Koide E."/>
            <person name="Komatsu K."/>
            <person name="Kopischke S."/>
            <person name="Kubo M."/>
            <person name="Kyozuka J."/>
            <person name="Lagercrantz U."/>
            <person name="Lin S."/>
            <person name="Lindquist E."/>
            <person name="Lipzen A."/>
            <person name="Lu C."/>
            <person name="Luna E."/>
            <person name="Martienssen R."/>
            <person name="Minamino N."/>
            <person name="Mizutani M."/>
            <person name="Mizutani M."/>
            <person name="Mochizuki N."/>
            <person name="Monte I."/>
            <person name="Mosher R."/>
            <person name="Nagasaki H."/>
            <person name="Nakagami H."/>
            <person name="Naramoto S."/>
            <person name="Nishitani K."/>
            <person name="Ohtani M."/>
            <person name="Okamoto T."/>
            <person name="Okumura M."/>
            <person name="Phillips J."/>
            <person name="Pollak B."/>
            <person name="Reinders A."/>
            <person name="Roevekamp M."/>
            <person name="Sano R."/>
            <person name="Sawa S."/>
            <person name="Schmid M."/>
            <person name="Shirakawa M."/>
            <person name="Solano R."/>
            <person name="Spunde A."/>
            <person name="Suetsugu N."/>
            <person name="Sugano S."/>
            <person name="Sugiyama A."/>
            <person name="Sun R."/>
            <person name="Suzuki Y."/>
            <person name="Takenaka M."/>
            <person name="Takezawa D."/>
            <person name="Tomogane H."/>
            <person name="Tsuzuki M."/>
            <person name="Ueda T."/>
            <person name="Umeda M."/>
            <person name="Ward J."/>
            <person name="Watanabe Y."/>
            <person name="Yazaki K."/>
            <person name="Yokoyama R."/>
            <person name="Yoshitake Y."/>
            <person name="Yotsui I."/>
            <person name="Zachgo S."/>
            <person name="Schmutz J."/>
        </authorList>
    </citation>
    <scope>NUCLEOTIDE SEQUENCE [LARGE SCALE GENOMIC DNA]</scope>
    <source>
        <strain evidence="4">cv. B-3</strain>
    </source>
</reference>
<dbReference type="GO" id="GO:0004523">
    <property type="term" value="F:RNA-DNA hybrid ribonuclease activity"/>
    <property type="evidence" value="ECO:0007669"/>
    <property type="project" value="InterPro"/>
</dbReference>
<dbReference type="Proteomes" id="UP000264353">
    <property type="component" value="Chromosome A9"/>
</dbReference>
<evidence type="ECO:0000259" key="1">
    <source>
        <dbReference type="Pfam" id="PF13456"/>
    </source>
</evidence>
<feature type="domain" description="RNase H type-1" evidence="1">
    <location>
        <begin position="153"/>
        <end position="235"/>
    </location>
</feature>